<dbReference type="GO" id="GO:0003677">
    <property type="term" value="F:DNA binding"/>
    <property type="evidence" value="ECO:0007669"/>
    <property type="project" value="UniProtKB-KW"/>
</dbReference>
<dbReference type="GO" id="GO:0005694">
    <property type="term" value="C:chromosome"/>
    <property type="evidence" value="ECO:0007669"/>
    <property type="project" value="InterPro"/>
</dbReference>
<name>K1SAP1_9ZZZZ</name>
<dbReference type="HAMAP" id="MF_01894">
    <property type="entry name" value="Smc_prok"/>
    <property type="match status" value="1"/>
</dbReference>
<dbReference type="InterPro" id="IPR036277">
    <property type="entry name" value="SMC_hinge_sf"/>
</dbReference>
<evidence type="ECO:0000256" key="3">
    <source>
        <dbReference type="ARBA" id="ARBA00022741"/>
    </source>
</evidence>
<organism evidence="9">
    <name type="scientific">human gut metagenome</name>
    <dbReference type="NCBI Taxonomy" id="408170"/>
    <lineage>
        <taxon>unclassified sequences</taxon>
        <taxon>metagenomes</taxon>
        <taxon>organismal metagenomes</taxon>
    </lineage>
</organism>
<dbReference type="Pfam" id="PF02463">
    <property type="entry name" value="SMC_N"/>
    <property type="match status" value="1"/>
</dbReference>
<evidence type="ECO:0000256" key="2">
    <source>
        <dbReference type="ARBA" id="ARBA00022490"/>
    </source>
</evidence>
<evidence type="ECO:0000256" key="1">
    <source>
        <dbReference type="ARBA" id="ARBA00004496"/>
    </source>
</evidence>
<feature type="domain" description="SMC hinge" evidence="8">
    <location>
        <begin position="420"/>
        <end position="539"/>
    </location>
</feature>
<dbReference type="EMBL" id="AJWZ01011645">
    <property type="protein sequence ID" value="EKC44501.1"/>
    <property type="molecule type" value="Genomic_DNA"/>
</dbReference>
<dbReference type="FunFam" id="3.40.50.300:FF:000984">
    <property type="entry name" value="Chromosome partition protein Smc"/>
    <property type="match status" value="1"/>
</dbReference>
<dbReference type="Gene3D" id="3.30.70.1620">
    <property type="match status" value="1"/>
</dbReference>
<dbReference type="InterPro" id="IPR011890">
    <property type="entry name" value="SMC_prok"/>
</dbReference>
<keyword evidence="5 7" id="KW-0175">Coiled coil</keyword>
<reference evidence="9" key="1">
    <citation type="journal article" date="2013" name="Environ. Microbiol.">
        <title>Microbiota from the distal guts of lean and obese adolescents exhibit partial functional redundancy besides clear differences in community structure.</title>
        <authorList>
            <person name="Ferrer M."/>
            <person name="Ruiz A."/>
            <person name="Lanza F."/>
            <person name="Haange S.B."/>
            <person name="Oberbach A."/>
            <person name="Till H."/>
            <person name="Bargiela R."/>
            <person name="Campoy C."/>
            <person name="Segura M.T."/>
            <person name="Richter M."/>
            <person name="von Bergen M."/>
            <person name="Seifert J."/>
            <person name="Suarez A."/>
        </authorList>
    </citation>
    <scope>NUCLEOTIDE SEQUENCE</scope>
</reference>
<proteinExistence type="inferred from homology"/>
<dbReference type="GO" id="GO:0030261">
    <property type="term" value="P:chromosome condensation"/>
    <property type="evidence" value="ECO:0007669"/>
    <property type="project" value="InterPro"/>
</dbReference>
<dbReference type="InterPro" id="IPR024704">
    <property type="entry name" value="SMC"/>
</dbReference>
<comment type="subcellular location">
    <subcellularLocation>
        <location evidence="1">Cytoplasm</location>
    </subcellularLocation>
</comment>
<dbReference type="Pfam" id="PF06470">
    <property type="entry name" value="SMC_hinge"/>
    <property type="match status" value="1"/>
</dbReference>
<gene>
    <name evidence="9" type="ORF">OBE_17450</name>
</gene>
<evidence type="ECO:0000313" key="9">
    <source>
        <dbReference type="EMBL" id="EKC44501.1"/>
    </source>
</evidence>
<dbReference type="FunFam" id="3.40.50.300:FF:000901">
    <property type="entry name" value="Chromosome partition protein Smc"/>
    <property type="match status" value="1"/>
</dbReference>
<feature type="coiled-coil region" evidence="7">
    <location>
        <begin position="581"/>
        <end position="735"/>
    </location>
</feature>
<evidence type="ECO:0000256" key="7">
    <source>
        <dbReference type="SAM" id="Coils"/>
    </source>
</evidence>
<dbReference type="SMART" id="SM00968">
    <property type="entry name" value="SMC_hinge"/>
    <property type="match status" value="1"/>
</dbReference>
<dbReference type="PANTHER" id="PTHR43977">
    <property type="entry name" value="STRUCTURAL MAINTENANCE OF CHROMOSOMES PROTEIN 3"/>
    <property type="match status" value="1"/>
</dbReference>
<evidence type="ECO:0000256" key="4">
    <source>
        <dbReference type="ARBA" id="ARBA00022840"/>
    </source>
</evidence>
<dbReference type="InterPro" id="IPR010935">
    <property type="entry name" value="SMC_hinge"/>
</dbReference>
<keyword evidence="4" id="KW-0067">ATP-binding</keyword>
<sequence length="983" mass="112162">MYLKQINAYGFKSFADKIDIKLDDKITCIVGPNGSGKSNVVDAVRWVLGEQSVKHLRGDGTMSDVIFSGSKSRKALNVATVELVFDNSDHYLNVPYTEISIKRKAFRSGENEYFLNGERCRLKDVISLLMDSGIGRESYNIISQGEVEKIISSSSLDRRVIIEDAAGVVKYKKRKEEALKKLDKTHTNLDRVEDIIRELQQQVEPLREQSKKAQEYLENKKALENLEVALLGYDIYNDNEEKKTLAEKLKKIEDKLVEENVTTNNSDLKVLEQNNLLSKKEEELRENNKALLDVVALCEKLNSEKMLLQEKSKNSDSDNSLLLRNNLEERAELTSQINVMEEEISRINERLNLHSENLIAANKDINNIKDKKKMKNQEYSRVDQELITINHKIDSLKLEMDSGAGLPLAVKKILTEDSLLGIYNTIGNVLEIDSLYIKALDVAINSSKNFIITENEESSKKAINYLKDNHLGRATFFPLSVIKSRYIDNEVLTLLKQDSSFIGVLSDLVRYDCKFKNIILNQLGTVVVASDMDGAIRIGRRIYHRYKIVTLDGDVLNVGGSMSGGSSNTKYRSAVTIRQEIDSCEKRKDGLLEDKENLTNEISELTKNISEFEEKYFVLSREEVNLKEELKEKMKLLESKNATLENINREISSLENASSNKVSEREQELINLYYEKTGIRDNLKNKVALLTREISDLKTSIEEFNATYKLKTANIRTLEKEQNDLKIRINRLDLRLDNMLNTLNEEYSLTLEAARAKYTLDIEVELARERVNLYKSNIRKLGMVNLASIEEFERVNTRYEFLSKQKDDLLNAQENLLDIMREMDGVIEEEFSNTYKKVNSEFTKVFKELFSGGNAYLKLTNEDDMLTTGIDIVASPPGKKLSSITLLSGGEKTLTAISLLFAILNVREVPFCLFDEVEAALDEANVDQFGKYLDNYKNKTQFLIITHKKKTMEYADTLYGITMQESGVSKLVSVKLNEHVDTI</sequence>
<dbReference type="InterPro" id="IPR003395">
    <property type="entry name" value="RecF/RecN/SMC_N"/>
</dbReference>
<dbReference type="AlphaFoldDB" id="K1SAP1"/>
<dbReference type="PIRSF" id="PIRSF005719">
    <property type="entry name" value="SMC"/>
    <property type="match status" value="1"/>
</dbReference>
<keyword evidence="2" id="KW-0963">Cytoplasm</keyword>
<dbReference type="GO" id="GO:0016887">
    <property type="term" value="F:ATP hydrolysis activity"/>
    <property type="evidence" value="ECO:0007669"/>
    <property type="project" value="InterPro"/>
</dbReference>
<dbReference type="SUPFAM" id="SSF52540">
    <property type="entry name" value="P-loop containing nucleoside triphosphate hydrolases"/>
    <property type="match status" value="1"/>
</dbReference>
<keyword evidence="6" id="KW-0238">DNA-binding</keyword>
<feature type="coiled-coil region" evidence="7">
    <location>
        <begin position="323"/>
        <end position="385"/>
    </location>
</feature>
<comment type="caution">
    <text evidence="9">The sequence shown here is derived from an EMBL/GenBank/DDBJ whole genome shotgun (WGS) entry which is preliminary data.</text>
</comment>
<evidence type="ECO:0000259" key="8">
    <source>
        <dbReference type="SMART" id="SM00968"/>
    </source>
</evidence>
<dbReference type="Gene3D" id="3.40.50.300">
    <property type="entry name" value="P-loop containing nucleotide triphosphate hydrolases"/>
    <property type="match status" value="2"/>
</dbReference>
<evidence type="ECO:0000256" key="6">
    <source>
        <dbReference type="ARBA" id="ARBA00023125"/>
    </source>
</evidence>
<dbReference type="Gene3D" id="6.10.140.1720">
    <property type="match status" value="1"/>
</dbReference>
<dbReference type="GO" id="GO:0005524">
    <property type="term" value="F:ATP binding"/>
    <property type="evidence" value="ECO:0007669"/>
    <property type="project" value="UniProtKB-KW"/>
</dbReference>
<dbReference type="GO" id="GO:0007062">
    <property type="term" value="P:sister chromatid cohesion"/>
    <property type="evidence" value="ECO:0007669"/>
    <property type="project" value="InterPro"/>
</dbReference>
<dbReference type="Gene3D" id="1.20.1060.20">
    <property type="match status" value="1"/>
</dbReference>
<protein>
    <submittedName>
        <fullName evidence="9">Protein P115</fullName>
    </submittedName>
</protein>
<dbReference type="SUPFAM" id="SSF75553">
    <property type="entry name" value="Smc hinge domain"/>
    <property type="match status" value="1"/>
</dbReference>
<accession>K1SAP1</accession>
<dbReference type="InterPro" id="IPR027417">
    <property type="entry name" value="P-loop_NTPase"/>
</dbReference>
<keyword evidence="3" id="KW-0547">Nucleotide-binding</keyword>
<feature type="coiled-coil region" evidence="7">
    <location>
        <begin position="175"/>
        <end position="262"/>
    </location>
</feature>
<dbReference type="GO" id="GO:0005737">
    <property type="term" value="C:cytoplasm"/>
    <property type="evidence" value="ECO:0007669"/>
    <property type="project" value="UniProtKB-SubCell"/>
</dbReference>
<dbReference type="CDD" id="cd03278">
    <property type="entry name" value="ABC_SMC_barmotin"/>
    <property type="match status" value="1"/>
</dbReference>
<evidence type="ECO:0000256" key="5">
    <source>
        <dbReference type="ARBA" id="ARBA00023054"/>
    </source>
</evidence>